<protein>
    <submittedName>
        <fullName evidence="6">AcrR family transcriptional regulator</fullName>
    </submittedName>
</protein>
<keyword evidence="3" id="KW-0804">Transcription</keyword>
<dbReference type="Pfam" id="PF00440">
    <property type="entry name" value="TetR_N"/>
    <property type="match status" value="1"/>
</dbReference>
<evidence type="ECO:0000313" key="7">
    <source>
        <dbReference type="Proteomes" id="UP000530850"/>
    </source>
</evidence>
<evidence type="ECO:0000256" key="1">
    <source>
        <dbReference type="ARBA" id="ARBA00023015"/>
    </source>
</evidence>
<dbReference type="GeneID" id="82191380"/>
<comment type="caution">
    <text evidence="6">The sequence shown here is derived from an EMBL/GenBank/DDBJ whole genome shotgun (WGS) entry which is preliminary data.</text>
</comment>
<dbReference type="RefSeq" id="WP_016310166.1">
    <property type="nucleotide sequence ID" value="NZ_JACHYA010000001.1"/>
</dbReference>
<dbReference type="SUPFAM" id="SSF46689">
    <property type="entry name" value="Homeodomain-like"/>
    <property type="match status" value="1"/>
</dbReference>
<dbReference type="PANTHER" id="PTHR47506:SF3">
    <property type="entry name" value="HTH-TYPE TRANSCRIPTIONAL REGULATOR LMRA"/>
    <property type="match status" value="1"/>
</dbReference>
<evidence type="ECO:0000313" key="6">
    <source>
        <dbReference type="EMBL" id="MBB3170793.1"/>
    </source>
</evidence>
<keyword evidence="2 4" id="KW-0238">DNA-binding</keyword>
<dbReference type="InterPro" id="IPR009057">
    <property type="entry name" value="Homeodomain-like_sf"/>
</dbReference>
<evidence type="ECO:0000256" key="2">
    <source>
        <dbReference type="ARBA" id="ARBA00023125"/>
    </source>
</evidence>
<dbReference type="PANTHER" id="PTHR47506">
    <property type="entry name" value="TRANSCRIPTIONAL REGULATORY PROTEIN"/>
    <property type="match status" value="1"/>
</dbReference>
<feature type="DNA-binding region" description="H-T-H motif" evidence="4">
    <location>
        <begin position="36"/>
        <end position="55"/>
    </location>
</feature>
<keyword evidence="1" id="KW-0805">Transcription regulation</keyword>
<evidence type="ECO:0000256" key="3">
    <source>
        <dbReference type="ARBA" id="ARBA00023163"/>
    </source>
</evidence>
<organism evidence="6 7">
    <name type="scientific">Parvibacter caecicola</name>
    <dbReference type="NCBI Taxonomy" id="747645"/>
    <lineage>
        <taxon>Bacteria</taxon>
        <taxon>Bacillati</taxon>
        <taxon>Actinomycetota</taxon>
        <taxon>Coriobacteriia</taxon>
        <taxon>Coriobacteriales</taxon>
        <taxon>Coriobacteriaceae</taxon>
        <taxon>Parvibacter</taxon>
    </lineage>
</organism>
<dbReference type="GO" id="GO:0003677">
    <property type="term" value="F:DNA binding"/>
    <property type="evidence" value="ECO:0007669"/>
    <property type="project" value="UniProtKB-UniRule"/>
</dbReference>
<accession>A0A7W5GQ41</accession>
<evidence type="ECO:0000256" key="4">
    <source>
        <dbReference type="PROSITE-ProRule" id="PRU00335"/>
    </source>
</evidence>
<sequence length="196" mass="21849">MPSKPMLTEADREALRERLSGLCEERWIERGYKKTSIKELCEGAGMSVGTFYTLYPTKEDLFCETIAGIQEELEARFLDTIAKNPTKEGFAQAMKDIFREYASKPFLYNVGTADFQSFASKLPADTLEKISFDSFEFFGRAVDVAGLALKVAPEQAYGTLSALLSIISAKNTLSLTCNYLAVFDYMTDVLVSGIFE</sequence>
<gene>
    <name evidence="6" type="ORF">FHR31_000573</name>
</gene>
<dbReference type="EMBL" id="JACHYA010000001">
    <property type="protein sequence ID" value="MBB3170793.1"/>
    <property type="molecule type" value="Genomic_DNA"/>
</dbReference>
<evidence type="ECO:0000259" key="5">
    <source>
        <dbReference type="PROSITE" id="PS50977"/>
    </source>
</evidence>
<reference evidence="6 7" key="1">
    <citation type="submission" date="2020-08" db="EMBL/GenBank/DDBJ databases">
        <title>Sequencing the genomes of 1000 actinobacteria strains.</title>
        <authorList>
            <person name="Klenk H.-P."/>
        </authorList>
    </citation>
    <scope>NUCLEOTIDE SEQUENCE [LARGE SCALE GENOMIC DNA]</scope>
    <source>
        <strain evidence="6 7">DSM 22242</strain>
    </source>
</reference>
<feature type="domain" description="HTH tetR-type" evidence="5">
    <location>
        <begin position="13"/>
        <end position="73"/>
    </location>
</feature>
<dbReference type="InterPro" id="IPR001647">
    <property type="entry name" value="HTH_TetR"/>
</dbReference>
<dbReference type="AlphaFoldDB" id="A0A7W5GQ41"/>
<name>A0A7W5GQ41_9ACTN</name>
<dbReference type="Proteomes" id="UP000530850">
    <property type="component" value="Unassembled WGS sequence"/>
</dbReference>
<dbReference type="Gene3D" id="1.10.357.10">
    <property type="entry name" value="Tetracycline Repressor, domain 2"/>
    <property type="match status" value="1"/>
</dbReference>
<dbReference type="PROSITE" id="PS50977">
    <property type="entry name" value="HTH_TETR_2"/>
    <property type="match status" value="1"/>
</dbReference>
<proteinExistence type="predicted"/>